<feature type="region of interest" description="Disordered" evidence="1">
    <location>
        <begin position="83"/>
        <end position="119"/>
    </location>
</feature>
<reference evidence="2 3" key="1">
    <citation type="journal article" date="2018" name="BMC Genomics">
        <title>Comparative genome analyses reveal sequence features reflecting distinct modes of host-adaptation between dicot and monocot powdery mildew.</title>
        <authorList>
            <person name="Wu Y."/>
            <person name="Ma X."/>
            <person name="Pan Z."/>
            <person name="Kale S.D."/>
            <person name="Song Y."/>
            <person name="King H."/>
            <person name="Zhang Q."/>
            <person name="Presley C."/>
            <person name="Deng X."/>
            <person name="Wei C.I."/>
            <person name="Xiao S."/>
        </authorList>
    </citation>
    <scope>NUCLEOTIDE SEQUENCE [LARGE SCALE GENOMIC DNA]</scope>
    <source>
        <strain evidence="2">UMSG2</strain>
    </source>
</reference>
<dbReference type="Proteomes" id="UP000286134">
    <property type="component" value="Unassembled WGS sequence"/>
</dbReference>
<dbReference type="AlphaFoldDB" id="A0A420HRZ3"/>
<sequence>LSASYRSEEIFYGKLVDSCKCHPATNIACSTTPRGDTSIDFINRAKANISTWKASQGMKNNPQYQQYFEPENRIEDSFYTDRRFQGSSNRGRREPQSNHQLRNSENQRRNYNQERQQARKRLKDIYHRQYPTYISEAEFNAKFDLLLNEIEASNQEYDFVEQLAAITINEPLDSEHFLLDPEEKFQL</sequence>
<accession>A0A420HRZ3</accession>
<evidence type="ECO:0000256" key="1">
    <source>
        <dbReference type="SAM" id="MobiDB-lite"/>
    </source>
</evidence>
<feature type="non-terminal residue" evidence="2">
    <location>
        <position position="1"/>
    </location>
</feature>
<gene>
    <name evidence="2" type="ORF">OnM2_053051</name>
</gene>
<proteinExistence type="predicted"/>
<comment type="caution">
    <text evidence="2">The sequence shown here is derived from an EMBL/GenBank/DDBJ whole genome shotgun (WGS) entry which is preliminary data.</text>
</comment>
<keyword evidence="3" id="KW-1185">Reference proteome</keyword>
<name>A0A420HRZ3_9PEZI</name>
<organism evidence="2 3">
    <name type="scientific">Erysiphe neolycopersici</name>
    <dbReference type="NCBI Taxonomy" id="212602"/>
    <lineage>
        <taxon>Eukaryota</taxon>
        <taxon>Fungi</taxon>
        <taxon>Dikarya</taxon>
        <taxon>Ascomycota</taxon>
        <taxon>Pezizomycotina</taxon>
        <taxon>Leotiomycetes</taxon>
        <taxon>Erysiphales</taxon>
        <taxon>Erysiphaceae</taxon>
        <taxon>Erysiphe</taxon>
    </lineage>
</organism>
<protein>
    <submittedName>
        <fullName evidence="2">Putative glycosyl</fullName>
    </submittedName>
</protein>
<evidence type="ECO:0000313" key="2">
    <source>
        <dbReference type="EMBL" id="RKF60196.1"/>
    </source>
</evidence>
<dbReference type="OrthoDB" id="10363086at2759"/>
<dbReference type="EMBL" id="MCFK01005342">
    <property type="protein sequence ID" value="RKF60196.1"/>
    <property type="molecule type" value="Genomic_DNA"/>
</dbReference>
<evidence type="ECO:0000313" key="3">
    <source>
        <dbReference type="Proteomes" id="UP000286134"/>
    </source>
</evidence>